<name>R0FG29_9BRAS</name>
<organism evidence="2 3">
    <name type="scientific">Capsella rubella</name>
    <dbReference type="NCBI Taxonomy" id="81985"/>
    <lineage>
        <taxon>Eukaryota</taxon>
        <taxon>Viridiplantae</taxon>
        <taxon>Streptophyta</taxon>
        <taxon>Embryophyta</taxon>
        <taxon>Tracheophyta</taxon>
        <taxon>Spermatophyta</taxon>
        <taxon>Magnoliopsida</taxon>
        <taxon>eudicotyledons</taxon>
        <taxon>Gunneridae</taxon>
        <taxon>Pentapetalae</taxon>
        <taxon>rosids</taxon>
        <taxon>malvids</taxon>
        <taxon>Brassicales</taxon>
        <taxon>Brassicaceae</taxon>
        <taxon>Camelineae</taxon>
        <taxon>Capsella</taxon>
    </lineage>
</organism>
<evidence type="ECO:0008006" key="4">
    <source>
        <dbReference type="Google" id="ProtNLM"/>
    </source>
</evidence>
<evidence type="ECO:0000313" key="3">
    <source>
        <dbReference type="Proteomes" id="UP000029121"/>
    </source>
</evidence>
<dbReference type="AlphaFoldDB" id="R0FG29"/>
<accession>R0FG29</accession>
<dbReference type="KEGG" id="crb:17881602"/>
<protein>
    <recommendedName>
        <fullName evidence="4">Transposase MuDR plant domain-containing protein</fullName>
    </recommendedName>
</protein>
<dbReference type="Proteomes" id="UP000029121">
    <property type="component" value="Unassembled WGS sequence"/>
</dbReference>
<sequence>MEALSDSLCGVKIWYKFPYEDFAELKLLSEDQNFQKICLASVWIKSIELFLEKENNVEVGDGSHSDRDVSDVEGDRAVSDDEGDRVVGDGDRAVSDGEGDRAFGDGDRGDRAVNRDFVDMDARVEENLTGFVDEEEHDNCEDTPPNSDCEDAPRRYVRCKRGSGDIRLEQVFDSISEFKEAVIDYALKKGENIKFTRWGSEKSEVRCSIGGNSKFRIYCAYDDEIGKYMVKTFNDVHACTTDGFCKVLKSGIIAQLFLNDIRRDPTLKPKAMQQAIEERYTIVATPDQCRKAKGKTLKII</sequence>
<dbReference type="EMBL" id="KB870810">
    <property type="protein sequence ID" value="EOA21227.1"/>
    <property type="molecule type" value="Genomic_DNA"/>
</dbReference>
<evidence type="ECO:0000313" key="2">
    <source>
        <dbReference type="EMBL" id="EOA21227.1"/>
    </source>
</evidence>
<keyword evidence="3" id="KW-1185">Reference proteome</keyword>
<proteinExistence type="predicted"/>
<feature type="region of interest" description="Disordered" evidence="1">
    <location>
        <begin position="58"/>
        <end position="108"/>
    </location>
</feature>
<dbReference type="PANTHER" id="PTHR31973">
    <property type="entry name" value="POLYPROTEIN, PUTATIVE-RELATED"/>
    <property type="match status" value="1"/>
</dbReference>
<dbReference type="PANTHER" id="PTHR31973:SF187">
    <property type="entry name" value="MUTATOR TRANSPOSASE MUDRA PROTEIN"/>
    <property type="match status" value="1"/>
</dbReference>
<evidence type="ECO:0000256" key="1">
    <source>
        <dbReference type="SAM" id="MobiDB-lite"/>
    </source>
</evidence>
<gene>
    <name evidence="2" type="ORF">CARUB_v10001576mg</name>
</gene>
<dbReference type="OrthoDB" id="1110109at2759"/>
<reference evidence="3" key="1">
    <citation type="journal article" date="2013" name="Nat. Genet.">
        <title>The Capsella rubella genome and the genomic consequences of rapid mating system evolution.</title>
        <authorList>
            <person name="Slotte T."/>
            <person name="Hazzouri K.M."/>
            <person name="Agren J.A."/>
            <person name="Koenig D."/>
            <person name="Maumus F."/>
            <person name="Guo Y.L."/>
            <person name="Steige K."/>
            <person name="Platts A.E."/>
            <person name="Escobar J.S."/>
            <person name="Newman L.K."/>
            <person name="Wang W."/>
            <person name="Mandakova T."/>
            <person name="Vello E."/>
            <person name="Smith L.M."/>
            <person name="Henz S.R."/>
            <person name="Steffen J."/>
            <person name="Takuno S."/>
            <person name="Brandvain Y."/>
            <person name="Coop G."/>
            <person name="Andolfatto P."/>
            <person name="Hu T.T."/>
            <person name="Blanchette M."/>
            <person name="Clark R.M."/>
            <person name="Quesneville H."/>
            <person name="Nordborg M."/>
            <person name="Gaut B.S."/>
            <person name="Lysak M.A."/>
            <person name="Jenkins J."/>
            <person name="Grimwood J."/>
            <person name="Chapman J."/>
            <person name="Prochnik S."/>
            <person name="Shu S."/>
            <person name="Rokhsar D."/>
            <person name="Schmutz J."/>
            <person name="Weigel D."/>
            <person name="Wright S.I."/>
        </authorList>
    </citation>
    <scope>NUCLEOTIDE SEQUENCE [LARGE SCALE GENOMIC DNA]</scope>
    <source>
        <strain evidence="3">cv. Monte Gargano</strain>
    </source>
</reference>